<dbReference type="InterPro" id="IPR014752">
    <property type="entry name" value="Arrestin-like_C"/>
</dbReference>
<evidence type="ECO:0000256" key="1">
    <source>
        <dbReference type="ARBA" id="ARBA00005298"/>
    </source>
</evidence>
<evidence type="ECO:0000256" key="2">
    <source>
        <dbReference type="SAM" id="Coils"/>
    </source>
</evidence>
<dbReference type="AlphaFoldDB" id="A0A816ZZ48"/>
<protein>
    <recommendedName>
        <fullName evidence="4">Arrestin-like N-terminal domain-containing protein</fullName>
    </recommendedName>
</protein>
<evidence type="ECO:0000313" key="5">
    <source>
        <dbReference type="EMBL" id="CAF2233393.1"/>
    </source>
</evidence>
<comment type="similarity">
    <text evidence="1">Belongs to the arrestin family.</text>
</comment>
<evidence type="ECO:0000256" key="3">
    <source>
        <dbReference type="SAM" id="MobiDB-lite"/>
    </source>
</evidence>
<feature type="domain" description="Arrestin-like N-terminal" evidence="4">
    <location>
        <begin position="22"/>
        <end position="151"/>
    </location>
</feature>
<gene>
    <name evidence="6" type="ORF">OVN521_LOCUS32721</name>
    <name evidence="5" type="ORF">WKI299_LOCUS36138</name>
</gene>
<accession>A0A816ZZ48</accession>
<evidence type="ECO:0000313" key="6">
    <source>
        <dbReference type="EMBL" id="CAF4344654.1"/>
    </source>
</evidence>
<dbReference type="InterPro" id="IPR014756">
    <property type="entry name" value="Ig_E-set"/>
</dbReference>
<feature type="non-terminal residue" evidence="5">
    <location>
        <position position="468"/>
    </location>
</feature>
<comment type="caution">
    <text evidence="5">The sequence shown here is derived from an EMBL/GenBank/DDBJ whole genome shotgun (WGS) entry which is preliminary data.</text>
</comment>
<dbReference type="Proteomes" id="UP000663856">
    <property type="component" value="Unassembled WGS sequence"/>
</dbReference>
<dbReference type="EMBL" id="CAJOBG010027039">
    <property type="protein sequence ID" value="CAF4344654.1"/>
    <property type="molecule type" value="Genomic_DNA"/>
</dbReference>
<dbReference type="Proteomes" id="UP000663866">
    <property type="component" value="Unassembled WGS sequence"/>
</dbReference>
<evidence type="ECO:0000259" key="4">
    <source>
        <dbReference type="Pfam" id="PF00339"/>
    </source>
</evidence>
<feature type="region of interest" description="Disordered" evidence="3">
    <location>
        <begin position="449"/>
        <end position="468"/>
    </location>
</feature>
<dbReference type="SUPFAM" id="SSF81296">
    <property type="entry name" value="E set domains"/>
    <property type="match status" value="1"/>
</dbReference>
<reference evidence="5" key="1">
    <citation type="submission" date="2021-02" db="EMBL/GenBank/DDBJ databases">
        <authorList>
            <person name="Nowell W R."/>
        </authorList>
    </citation>
    <scope>NUCLEOTIDE SEQUENCE</scope>
</reference>
<keyword evidence="8" id="KW-1185">Reference proteome</keyword>
<organism evidence="5 7">
    <name type="scientific">Rotaria magnacalcarata</name>
    <dbReference type="NCBI Taxonomy" id="392030"/>
    <lineage>
        <taxon>Eukaryota</taxon>
        <taxon>Metazoa</taxon>
        <taxon>Spiralia</taxon>
        <taxon>Gnathifera</taxon>
        <taxon>Rotifera</taxon>
        <taxon>Eurotatoria</taxon>
        <taxon>Bdelloidea</taxon>
        <taxon>Philodinida</taxon>
        <taxon>Philodinidae</taxon>
        <taxon>Rotaria</taxon>
    </lineage>
</organism>
<dbReference type="Pfam" id="PF00339">
    <property type="entry name" value="Arrestin_N"/>
    <property type="match status" value="1"/>
</dbReference>
<keyword evidence="2" id="KW-0175">Coiled coil</keyword>
<feature type="coiled-coil region" evidence="2">
    <location>
        <begin position="417"/>
        <end position="444"/>
    </location>
</feature>
<sequence length="468" mass="52503">MVLSCIKNTDILVSEIRLTPTNGKEFYFDNETLVGKVILKTKGTISLEELSLSFIGESVTSQHSYPSSAYAIPTAITNSRILCKHVMVLSSQPNEELTLADTENFNAFDSTFFPVSTFSFTFAIPDSLPPSIFIGSGRIEYYLLLEFMQHGENAKVIKKLPITIRSSVSPPVNPQDSNYSKKNGKLSVNVKMEPSYISSEKPELPLEITINNPDKDAIEKIKVIYTLKRQVETNKDQDDLVNVTINATSHMQKEDFHANYLFGIPQDVLASFPSYTYSESSNISHTITVHYVLKVEICVNAKYCKTKQQICAKCGDNHRIEQCTAANDAIKCNNCKGKHLATANDCPNFLEQEKRMLNLINQYSSTSSPTTTTPLLHDSNEFPSLPNMYQRQQGLLHNDILDELINLLTSKMEKIIEETTKRLFKSLQQKIKKIEETISSVETLINDDATSSSSFSDSDEDVQIVNAK</sequence>
<dbReference type="EMBL" id="CAJNRF010017553">
    <property type="protein sequence ID" value="CAF2233393.1"/>
    <property type="molecule type" value="Genomic_DNA"/>
</dbReference>
<name>A0A816ZZ48_9BILA</name>
<dbReference type="Gene3D" id="2.60.40.640">
    <property type="match status" value="1"/>
</dbReference>
<proteinExistence type="inferred from homology"/>
<evidence type="ECO:0000313" key="7">
    <source>
        <dbReference type="Proteomes" id="UP000663856"/>
    </source>
</evidence>
<evidence type="ECO:0000313" key="8">
    <source>
        <dbReference type="Proteomes" id="UP000663866"/>
    </source>
</evidence>
<dbReference type="InterPro" id="IPR011021">
    <property type="entry name" value="Arrestin-like_N"/>
</dbReference>